<dbReference type="SUPFAM" id="SSF82607">
    <property type="entry name" value="YbaB-like"/>
    <property type="match status" value="1"/>
</dbReference>
<accession>A0A222VIS1</accession>
<dbReference type="Gene3D" id="3.30.1310.10">
    <property type="entry name" value="Nucleoid-associated protein YbaB-like domain"/>
    <property type="match status" value="1"/>
</dbReference>
<dbReference type="STRING" id="530584.SAMN05421630_103177"/>
<proteinExistence type="predicted"/>
<sequence length="147" mass="17225">MFEWQGEKFEFHEEKVDPIFQQLLDQLQQTMNNVPEIQRKMTEVTGTAWSDDRMIKVVVGPRGQLVDLDIDPRIFRKPDAAAMRSQILATTQKAVREATDKVNELMESQFPPEIEEMRQKYIPERESSAPEFTRTDAEFYAEREDGK</sequence>
<organism evidence="1 2">
    <name type="scientific">Prauserella marina</name>
    <dbReference type="NCBI Taxonomy" id="530584"/>
    <lineage>
        <taxon>Bacteria</taxon>
        <taxon>Bacillati</taxon>
        <taxon>Actinomycetota</taxon>
        <taxon>Actinomycetes</taxon>
        <taxon>Pseudonocardiales</taxon>
        <taxon>Pseudonocardiaceae</taxon>
        <taxon>Prauserella</taxon>
    </lineage>
</organism>
<gene>
    <name evidence="1" type="ORF">SAMN05421630_103177</name>
</gene>
<dbReference type="InterPro" id="IPR036894">
    <property type="entry name" value="YbaB-like_sf"/>
</dbReference>
<dbReference type="EMBL" id="FMZE01000003">
    <property type="protein sequence ID" value="SDC68268.1"/>
    <property type="molecule type" value="Genomic_DNA"/>
</dbReference>
<keyword evidence="2" id="KW-1185">Reference proteome</keyword>
<reference evidence="1 2" key="1">
    <citation type="submission" date="2016-10" db="EMBL/GenBank/DDBJ databases">
        <authorList>
            <person name="de Groot N.N."/>
        </authorList>
    </citation>
    <scope>NUCLEOTIDE SEQUENCE [LARGE SCALE GENOMIC DNA]</scope>
    <source>
        <strain evidence="1 2">CGMCC 4.5506</strain>
    </source>
</reference>
<name>A0A222VIS1_9PSEU</name>
<dbReference type="InterPro" id="IPR004401">
    <property type="entry name" value="YbaB/EbfC"/>
</dbReference>
<protein>
    <submittedName>
        <fullName evidence="1">Uncharacterized protein</fullName>
    </submittedName>
</protein>
<dbReference type="Pfam" id="PF02575">
    <property type="entry name" value="YbaB_DNA_bd"/>
    <property type="match status" value="1"/>
</dbReference>
<evidence type="ECO:0000313" key="2">
    <source>
        <dbReference type="Proteomes" id="UP000199494"/>
    </source>
</evidence>
<dbReference type="Proteomes" id="UP000199494">
    <property type="component" value="Unassembled WGS sequence"/>
</dbReference>
<dbReference type="OrthoDB" id="3625992at2"/>
<evidence type="ECO:0000313" key="1">
    <source>
        <dbReference type="EMBL" id="SDC68268.1"/>
    </source>
</evidence>
<dbReference type="RefSeq" id="WP_091801379.1">
    <property type="nucleotide sequence ID" value="NZ_CP016353.1"/>
</dbReference>
<dbReference type="KEGG" id="pmad:BAY61_01125"/>
<dbReference type="GO" id="GO:0003677">
    <property type="term" value="F:DNA binding"/>
    <property type="evidence" value="ECO:0007669"/>
    <property type="project" value="InterPro"/>
</dbReference>
<dbReference type="AlphaFoldDB" id="A0A222VIS1"/>